<dbReference type="InterPro" id="IPR006944">
    <property type="entry name" value="Phage/GTA_portal"/>
</dbReference>
<evidence type="ECO:0000313" key="4">
    <source>
        <dbReference type="EMBL" id="DAF86796.1"/>
    </source>
</evidence>
<dbReference type="Gene3D" id="1.20.1270.210">
    <property type="match status" value="1"/>
</dbReference>
<dbReference type="Gene3D" id="3.30.1120.70">
    <property type="match status" value="1"/>
</dbReference>
<dbReference type="NCBIfam" id="TIGR01537">
    <property type="entry name" value="portal_HK97"/>
    <property type="match status" value="1"/>
</dbReference>
<sequence>MKLFGYEFRKISKKEISQVSAYGGTGLIQLASREYPMLLSTVYRCVDLISDSVAVLPLEVFRLDEAGFKMKDTKHPIYELLDLEPNENMTRYVFIKTLMASVLLTGNGYAFIERGEDGVTPIQLVYIPSNQVSIQWIVDKEGIRRKRYLVSGFTQLVEPCDMIHVLNFSYDGIIGVSTLTHARQTLGIATSSEEHAAGFFKSGAAVSGVLTIEGARLTKEQKEQNYKQWEERSNSNNGRPGGIVILEGNMKYQPISISPKDSQLLESRQFNVVDICRFFSVSPVKAFDLSKSSYSTIEATQLEYLTDTALPVITKIEQEINRKVFSRTERSMYKAEFNTSAILRADKAAQGAFWKDMANVGAATPNEIRREIGMSRIENGDEAFVQVNVMTLKNAVKEKMIEGNQE</sequence>
<dbReference type="InterPro" id="IPR006427">
    <property type="entry name" value="Portal_HK97"/>
</dbReference>
<dbReference type="EMBL" id="BK015953">
    <property type="protein sequence ID" value="DAF86796.1"/>
    <property type="molecule type" value="Genomic_DNA"/>
</dbReference>
<proteinExistence type="predicted"/>
<keyword evidence="2" id="KW-1171">Viral genome ejection through host cell envelope</keyword>
<evidence type="ECO:0000256" key="1">
    <source>
        <dbReference type="ARBA" id="ARBA00022950"/>
    </source>
</evidence>
<organism evidence="4">
    <name type="scientific">Siphoviridae sp. ctvuW5</name>
    <dbReference type="NCBI Taxonomy" id="2825725"/>
    <lineage>
        <taxon>Viruses</taxon>
        <taxon>Duplodnaviria</taxon>
        <taxon>Heunggongvirae</taxon>
        <taxon>Uroviricota</taxon>
        <taxon>Caudoviricetes</taxon>
    </lineage>
</organism>
<keyword evidence="2" id="KW-1162">Viral penetration into host cytoplasm</keyword>
<keyword evidence="2" id="KW-1160">Virus entry into host cell</keyword>
<dbReference type="Pfam" id="PF04860">
    <property type="entry name" value="Phage_portal"/>
    <property type="match status" value="1"/>
</dbReference>
<keyword evidence="1" id="KW-1188">Viral release from host cell</keyword>
<reference evidence="4" key="1">
    <citation type="journal article" date="2021" name="Proc. Natl. Acad. Sci. U.S.A.">
        <title>A Catalog of Tens of Thousands of Viruses from Human Metagenomes Reveals Hidden Associations with Chronic Diseases.</title>
        <authorList>
            <person name="Tisza M.J."/>
            <person name="Buck C.B."/>
        </authorList>
    </citation>
    <scope>NUCLEOTIDE SEQUENCE</scope>
    <source>
        <strain evidence="4">CtvuW5</strain>
    </source>
</reference>
<evidence type="ECO:0000256" key="2">
    <source>
        <dbReference type="ARBA" id="ARBA00023009"/>
    </source>
</evidence>
<accession>A0A8S5TX67</accession>
<name>A0A8S5TX67_9CAUD</name>
<evidence type="ECO:0000256" key="3">
    <source>
        <dbReference type="ARBA" id="ARBA00023219"/>
    </source>
</evidence>
<dbReference type="Gene3D" id="3.40.140.120">
    <property type="match status" value="1"/>
</dbReference>
<keyword evidence="1" id="KW-0118">Viral capsid assembly</keyword>
<keyword evidence="3" id="KW-0231">Viral genome packaging</keyword>
<protein>
    <submittedName>
        <fullName evidence="4">Portal protein</fullName>
    </submittedName>
</protein>